<dbReference type="RefSeq" id="WP_166354633.1">
    <property type="nucleotide sequence ID" value="NZ_CP049702.1"/>
</dbReference>
<evidence type="ECO:0000313" key="2">
    <source>
        <dbReference type="EMBL" id="NYY96964.1"/>
    </source>
</evidence>
<name>A0A7Z0TX98_9BRAD</name>
<accession>A0A7Z0TX98</accession>
<gene>
    <name evidence="3" type="ORF">G6321_00003315</name>
    <name evidence="2" type="ORF">G6321_54875</name>
</gene>
<dbReference type="REBASE" id="389920">
    <property type="entry name" value="M.Bsp323S2ORF54750P"/>
</dbReference>
<sequence length="981" mass="108321">MTSTNKFKKKLIEVAIPLEAINAASAREKSIRHGHPSTMHLWWARRPLAACRAVLFAQLVDDPSGYADKLLDDPKIRKQAEADLIVRLKAWRDRKADAQGIVPDTPEPTLEDCAADIERKRLFKIIEELVKWENSTNEEVLERARAEIRRSCGEVLPPVYDPFSGGGSIPLEAQRLGLPAYGSDLNPVAVMIGKAMIEIPPKFKDKPPIHPGIKDRSFYRNSEGLAEDVKYYGQLMREKAWGRIGHLYPQVDLPKECGGGKATVIAWIWARTVPSPDPAFGGVQVPVASSFALGTKPGREAWIEASPDRKTKTISYEVKRRGSKDEITTAKKGTKSGQANFRCLLSDAPISGAYVDAAASRGEMGRVLLAVAAEGKRGRVYLSPSTVQIEAVALADREIGKLETNFLNVPCRGTFASNAQGRRYGFENFEDYFLPRQLAALTTLSTILEELQEQIVSDCAQTAWLGDQEQLATGGAGPHAYAEAIRVLLAFAVDRSADRGSTICSWDSSPKMEALRNTFARQAIPMTWDFAEGNPFSDSSGNFLSNVDWVARVIELLVPAASGRVNQHDAQTVTYPDHAVISTDPPYYDNIEYSDLSDFFYVWMKRNCGKVFPEIFGFLSTPKREELVATRYRHGGQEQADQFFLDGMTKAIERIALQIGNEYPATIYYAFKQSEVENEGISSTGWATFLQAVVGAGFSVVGTWPTRTEMSNRMVASGTNALANSVVLVCRKKEATAEVITRAEFIRALKRELPPAIAELQAANIAPADMPQSAIGPGMGVFSRYKAVLESDDSPMSVKAALQLINRELDEYLGGIQGEFDGDTRFAITWFEQHGMAKGEYGAADNLARARGISVESVKHARIIESAAGKVRILARDELDDDWEPESDGRLTVWECLQHLVRKHEEDGISHDTAVLLKKLDSKAEAVKDLAYCLYDISANKRKDAKEATAYNALIADWTELTRQAAAIHDTSGDRQIRLDI</sequence>
<proteinExistence type="predicted"/>
<reference evidence="3 4" key="1">
    <citation type="journal article" date="2017" name="Syst. Appl. Microbiol.">
        <title>Soybeans inoculated with root zone soils of Canadian native legumes harbour diverse and novel Bradyrhizobium spp. that possess agricultural potential.</title>
        <authorList>
            <person name="Bromfield E.S.P."/>
            <person name="Cloutier S."/>
            <person name="Tambong J.T."/>
            <person name="Tran Thi T.V."/>
        </authorList>
    </citation>
    <scope>NUCLEOTIDE SEQUENCE [LARGE SCALE GENOMIC DNA]</scope>
    <source>
        <strain evidence="3 4">323S2</strain>
    </source>
</reference>
<dbReference type="InterPro" id="IPR009537">
    <property type="entry name" value="DUF1156"/>
</dbReference>
<protein>
    <submittedName>
        <fullName evidence="2">DUF1156 domain-containing protein</fullName>
    </submittedName>
</protein>
<reference evidence="2" key="2">
    <citation type="submission" date="2020-06" db="EMBL/GenBank/DDBJ databases">
        <title>Whole Genome Sequence of Bradyrhizobium sp. Strain 323S2.</title>
        <authorList>
            <person name="Bromfield E.S.P."/>
        </authorList>
    </citation>
    <scope>NUCLEOTIDE SEQUENCE [LARGE SCALE GENOMIC DNA]</scope>
    <source>
        <strain evidence="2">323S2</strain>
    </source>
</reference>
<dbReference type="SUPFAM" id="SSF53335">
    <property type="entry name" value="S-adenosyl-L-methionine-dependent methyltransferases"/>
    <property type="match status" value="1"/>
</dbReference>
<evidence type="ECO:0000313" key="4">
    <source>
        <dbReference type="Proteomes" id="UP000564836"/>
    </source>
</evidence>
<dbReference type="Proteomes" id="UP000564836">
    <property type="component" value="Plasmid pBb323S2c"/>
</dbReference>
<dbReference type="EMBL" id="CP088279">
    <property type="protein sequence ID" value="UGX89828.1"/>
    <property type="molecule type" value="Genomic_DNA"/>
</dbReference>
<dbReference type="Pfam" id="PF06634">
    <property type="entry name" value="DUF1156"/>
    <property type="match status" value="1"/>
</dbReference>
<feature type="domain" description="DUF1156" evidence="1">
    <location>
        <begin position="15"/>
        <end position="79"/>
    </location>
</feature>
<geneLocation type="plasmid" evidence="3 4">
    <name>pBb323S2c</name>
</geneLocation>
<reference evidence="3 4" key="3">
    <citation type="journal article" date="2022" name="Int. J. Syst. Evol. Microbiol.">
        <title>Strains of Bradyrhizobium barranii sp. nov. associated with legumes native to Canada are symbionts of soybeans and belong to different subspecies (subsp. barranii subsp. nov. and subsp. apii subsp. nov.) and symbiovars (sv. glycinearum and sv. septentrionale).</title>
        <authorList>
            <person name="Bromfield E.S.P."/>
            <person name="Cloutier S."/>
            <person name="Wasai-Hara S."/>
            <person name="Minamisawa K."/>
        </authorList>
    </citation>
    <scope>NUCLEOTIDE SEQUENCE [LARGE SCALE GENOMIC DNA]</scope>
    <source>
        <strain evidence="3 4">323S2</strain>
        <plasmid evidence="4">pBb323S2c</plasmid>
    </source>
</reference>
<organism evidence="2">
    <name type="scientific">Bradyrhizobium barranii subsp. barranii</name>
    <dbReference type="NCBI Taxonomy" id="2823807"/>
    <lineage>
        <taxon>Bacteria</taxon>
        <taxon>Pseudomonadati</taxon>
        <taxon>Pseudomonadota</taxon>
        <taxon>Alphaproteobacteria</taxon>
        <taxon>Hyphomicrobiales</taxon>
        <taxon>Nitrobacteraceae</taxon>
        <taxon>Bradyrhizobium</taxon>
        <taxon>Bradyrhizobium barranii</taxon>
    </lineage>
</organism>
<dbReference type="EMBL" id="JACBFH010000005">
    <property type="protein sequence ID" value="NYY96964.1"/>
    <property type="molecule type" value="Genomic_DNA"/>
</dbReference>
<evidence type="ECO:0000313" key="3">
    <source>
        <dbReference type="EMBL" id="UGX89828.1"/>
    </source>
</evidence>
<evidence type="ECO:0000259" key="1">
    <source>
        <dbReference type="Pfam" id="PF06634"/>
    </source>
</evidence>
<dbReference type="AlphaFoldDB" id="A0A7Z0TX98"/>
<dbReference type="InterPro" id="IPR029063">
    <property type="entry name" value="SAM-dependent_MTases_sf"/>
</dbReference>
<keyword evidence="3" id="KW-0614">Plasmid</keyword>